<protein>
    <recommendedName>
        <fullName evidence="4">DUF2304 domain-containing protein</fullName>
    </recommendedName>
</protein>
<evidence type="ECO:0000256" key="1">
    <source>
        <dbReference type="SAM" id="Phobius"/>
    </source>
</evidence>
<keyword evidence="1" id="KW-0472">Membrane</keyword>
<organism evidence="2 3">
    <name type="scientific">Candidatus Gottesmanbacteria bacterium RBG_16_38_7b</name>
    <dbReference type="NCBI Taxonomy" id="1798372"/>
    <lineage>
        <taxon>Bacteria</taxon>
        <taxon>Candidatus Gottesmaniibacteriota</taxon>
    </lineage>
</organism>
<feature type="transmembrane region" description="Helical" evidence="1">
    <location>
        <begin position="71"/>
        <end position="90"/>
    </location>
</feature>
<feature type="transmembrane region" description="Helical" evidence="1">
    <location>
        <begin position="35"/>
        <end position="51"/>
    </location>
</feature>
<reference evidence="2 3" key="1">
    <citation type="journal article" date="2016" name="Nat. Commun.">
        <title>Thousands of microbial genomes shed light on interconnected biogeochemical processes in an aquifer system.</title>
        <authorList>
            <person name="Anantharaman K."/>
            <person name="Brown C.T."/>
            <person name="Hug L.A."/>
            <person name="Sharon I."/>
            <person name="Castelle C.J."/>
            <person name="Probst A.J."/>
            <person name="Thomas B.C."/>
            <person name="Singh A."/>
            <person name="Wilkins M.J."/>
            <person name="Karaoz U."/>
            <person name="Brodie E.L."/>
            <person name="Williams K.H."/>
            <person name="Hubbard S.S."/>
            <person name="Banfield J.F."/>
        </authorList>
    </citation>
    <scope>NUCLEOTIDE SEQUENCE [LARGE SCALE GENOMIC DNA]</scope>
</reference>
<dbReference type="Proteomes" id="UP000177396">
    <property type="component" value="Unassembled WGS sequence"/>
</dbReference>
<name>A0A1F5YL38_9BACT</name>
<gene>
    <name evidence="2" type="ORF">A2153_03280</name>
</gene>
<accession>A0A1F5YL38</accession>
<dbReference type="AlphaFoldDB" id="A0A1F5YL38"/>
<proteinExistence type="predicted"/>
<dbReference type="Pfam" id="PF10066">
    <property type="entry name" value="DUF2304"/>
    <property type="match status" value="1"/>
</dbReference>
<dbReference type="EMBL" id="MFJB01000007">
    <property type="protein sequence ID" value="OGG00900.1"/>
    <property type="molecule type" value="Genomic_DNA"/>
</dbReference>
<comment type="caution">
    <text evidence="2">The sequence shown here is derived from an EMBL/GenBank/DDBJ whole genome shotgun (WGS) entry which is preliminary data.</text>
</comment>
<evidence type="ECO:0000313" key="2">
    <source>
        <dbReference type="EMBL" id="OGG00900.1"/>
    </source>
</evidence>
<keyword evidence="1" id="KW-1133">Transmembrane helix</keyword>
<evidence type="ECO:0000313" key="3">
    <source>
        <dbReference type="Proteomes" id="UP000177396"/>
    </source>
</evidence>
<feature type="transmembrane region" description="Helical" evidence="1">
    <location>
        <begin position="6"/>
        <end position="23"/>
    </location>
</feature>
<keyword evidence="1" id="KW-0812">Transmembrane</keyword>
<evidence type="ECO:0008006" key="4">
    <source>
        <dbReference type="Google" id="ProtNLM"/>
    </source>
</evidence>
<dbReference type="InterPro" id="IPR019277">
    <property type="entry name" value="DUF2304"/>
</dbReference>
<sequence length="120" mass="13571">MNLTITQIFLFLFLLFALSRVILRFKSGEVSSRGLIFWGLLFSSAIVVVIVPELSGKIATVLGIGRGADAVIYTSIVLLFYLVFRLYVYIQDIRYEISDLVKKLALKDIDEKKPSKSARH</sequence>